<organism evidence="1 2">
    <name type="scientific">Sphingobacterium corticibacter</name>
    <dbReference type="NCBI Taxonomy" id="2171749"/>
    <lineage>
        <taxon>Bacteria</taxon>
        <taxon>Pseudomonadati</taxon>
        <taxon>Bacteroidota</taxon>
        <taxon>Sphingobacteriia</taxon>
        <taxon>Sphingobacteriales</taxon>
        <taxon>Sphingobacteriaceae</taxon>
        <taxon>Sphingobacterium</taxon>
    </lineage>
</organism>
<dbReference type="AlphaFoldDB" id="A0A2T8HLX3"/>
<keyword evidence="2" id="KW-1185">Reference proteome</keyword>
<reference evidence="1 2" key="1">
    <citation type="submission" date="2018-04" db="EMBL/GenBank/DDBJ databases">
        <title>Sphingobacterium cortibacter sp. nov.</title>
        <authorList>
            <person name="Li Y."/>
        </authorList>
    </citation>
    <scope>NUCLEOTIDE SEQUENCE [LARGE SCALE GENOMIC DNA]</scope>
    <source>
        <strain evidence="1 2">2c-3</strain>
    </source>
</reference>
<evidence type="ECO:0000313" key="1">
    <source>
        <dbReference type="EMBL" id="PVH26437.1"/>
    </source>
</evidence>
<protein>
    <submittedName>
        <fullName evidence="1">Uncharacterized protein</fullName>
    </submittedName>
</protein>
<dbReference type="Proteomes" id="UP000245627">
    <property type="component" value="Unassembled WGS sequence"/>
</dbReference>
<comment type="caution">
    <text evidence="1">The sequence shown here is derived from an EMBL/GenBank/DDBJ whole genome shotgun (WGS) entry which is preliminary data.</text>
</comment>
<accession>A0A2T8HLX3</accession>
<dbReference type="EMBL" id="QDKG01000001">
    <property type="protein sequence ID" value="PVH26437.1"/>
    <property type="molecule type" value="Genomic_DNA"/>
</dbReference>
<evidence type="ECO:0000313" key="2">
    <source>
        <dbReference type="Proteomes" id="UP000245627"/>
    </source>
</evidence>
<name>A0A2T8HLX3_9SPHI</name>
<gene>
    <name evidence="1" type="ORF">DC487_02125</name>
</gene>
<sequence>MDETIEFPDMPSSKKNGDEAQQVVQVKIAYLEQTIKKIEDSTPPDEDGEGLKEKALDLFKFVLPVYQKEYLELAAMCDKKQPESEIVKASENIIQAYAPAFEDKYVSLIELGQQYAEKHDINASFGN</sequence>
<proteinExistence type="predicted"/>